<comment type="caution">
    <text evidence="2">The sequence shown here is derived from an EMBL/GenBank/DDBJ whole genome shotgun (WGS) entry which is preliminary data.</text>
</comment>
<sequence length="64" mass="6872">MSDVVKPIRSRTVPVPPAAGQFGWMPSAASGEAHGSRPTGCPSLEQFEARYLYSNDPHHPPRAA</sequence>
<name>A0ABW4I1Q7_9SPHN</name>
<evidence type="ECO:0000313" key="2">
    <source>
        <dbReference type="EMBL" id="MFD1611371.1"/>
    </source>
</evidence>
<keyword evidence="3" id="KW-1185">Reference proteome</keyword>
<organism evidence="2 3">
    <name type="scientific">Sphingomonas tabacisoli</name>
    <dbReference type="NCBI Taxonomy" id="2249466"/>
    <lineage>
        <taxon>Bacteria</taxon>
        <taxon>Pseudomonadati</taxon>
        <taxon>Pseudomonadota</taxon>
        <taxon>Alphaproteobacteria</taxon>
        <taxon>Sphingomonadales</taxon>
        <taxon>Sphingomonadaceae</taxon>
        <taxon>Sphingomonas</taxon>
    </lineage>
</organism>
<dbReference type="Proteomes" id="UP001597115">
    <property type="component" value="Unassembled WGS sequence"/>
</dbReference>
<proteinExistence type="predicted"/>
<protein>
    <submittedName>
        <fullName evidence="2">Uncharacterized protein</fullName>
    </submittedName>
</protein>
<gene>
    <name evidence="2" type="ORF">ACFSCW_06100</name>
</gene>
<dbReference type="RefSeq" id="WP_380887917.1">
    <property type="nucleotide sequence ID" value="NZ_JBHUDY010000001.1"/>
</dbReference>
<reference evidence="3" key="1">
    <citation type="journal article" date="2019" name="Int. J. Syst. Evol. Microbiol.">
        <title>The Global Catalogue of Microorganisms (GCM) 10K type strain sequencing project: providing services to taxonomists for standard genome sequencing and annotation.</title>
        <authorList>
            <consortium name="The Broad Institute Genomics Platform"/>
            <consortium name="The Broad Institute Genome Sequencing Center for Infectious Disease"/>
            <person name="Wu L."/>
            <person name="Ma J."/>
        </authorList>
    </citation>
    <scope>NUCLEOTIDE SEQUENCE [LARGE SCALE GENOMIC DNA]</scope>
    <source>
        <strain evidence="3">CGMCC 1.16275</strain>
    </source>
</reference>
<evidence type="ECO:0000256" key="1">
    <source>
        <dbReference type="SAM" id="MobiDB-lite"/>
    </source>
</evidence>
<accession>A0ABW4I1Q7</accession>
<dbReference type="EMBL" id="JBHUDY010000001">
    <property type="protein sequence ID" value="MFD1611371.1"/>
    <property type="molecule type" value="Genomic_DNA"/>
</dbReference>
<evidence type="ECO:0000313" key="3">
    <source>
        <dbReference type="Proteomes" id="UP001597115"/>
    </source>
</evidence>
<feature type="region of interest" description="Disordered" evidence="1">
    <location>
        <begin position="1"/>
        <end position="20"/>
    </location>
</feature>